<proteinExistence type="predicted"/>
<protein>
    <recommendedName>
        <fullName evidence="3">Glycosyl transferase</fullName>
    </recommendedName>
</protein>
<dbReference type="PANTHER" id="PTHR41244">
    <property type="entry name" value="RHAMNAN SYNTHESIS F"/>
    <property type="match status" value="1"/>
</dbReference>
<dbReference type="Proteomes" id="UP000241404">
    <property type="component" value="Unassembled WGS sequence"/>
</dbReference>
<dbReference type="Pfam" id="PF14307">
    <property type="entry name" value="Glyco_tran_WbsX"/>
    <property type="match status" value="1"/>
</dbReference>
<dbReference type="AlphaFoldDB" id="A0ABD6WYM2"/>
<organism evidence="1 2">
    <name type="scientific">Photobacterium damselae</name>
    <dbReference type="NCBI Taxonomy" id="38293"/>
    <lineage>
        <taxon>Bacteria</taxon>
        <taxon>Pseudomonadati</taxon>
        <taxon>Pseudomonadota</taxon>
        <taxon>Gammaproteobacteria</taxon>
        <taxon>Vibrionales</taxon>
        <taxon>Vibrionaceae</taxon>
        <taxon>Photobacterium</taxon>
    </lineage>
</organism>
<sequence>MVDFYAIYFPQFYVTDENSKWWGKDFTDWDLVKKAEPLFPNHYQPRSPLLGHVDQSLEETIVKQVKLAKEHGIDGFNFYHYWFNGVPYLDVPLKNFINSKINNFDFFLTWANESWTRQWVGKPNEYLIKQKYYNNNFEIEQHYNYLSSFFRDSRYKKINNKPVYCIYRPELIPNLNSVLEHLNKLAINDGFLGIYFVAFRSYDIPYQELLYASFDAILNFNPRYCINKNLKNRSKSYLDKYLRLLPEKMQSNLALVKSKFQKETVYDYREYVESLKNTEIYFGSLPIYESVFPDWDNTARYSNRATFFNNVSNDLFLESLKIAINKQSKFKEKMLFINAWNEWSESAYIEPDNKFGYEKIKIIKNIKNDILNN</sequence>
<dbReference type="RefSeq" id="WP_065172010.1">
    <property type="nucleotide sequence ID" value="NZ_LZFH01000025.1"/>
</dbReference>
<dbReference type="InterPro" id="IPR032719">
    <property type="entry name" value="WbsX"/>
</dbReference>
<reference evidence="1 2" key="1">
    <citation type="submission" date="2018-03" db="EMBL/GenBank/DDBJ databases">
        <title>Whole genome sequencing of Histamine producing bacteria.</title>
        <authorList>
            <person name="Butler K."/>
        </authorList>
    </citation>
    <scope>NUCLEOTIDE SEQUENCE [LARGE SCALE GENOMIC DNA]</scope>
    <source>
        <strain evidence="1 2">BT-6</strain>
    </source>
</reference>
<dbReference type="Gene3D" id="3.20.20.80">
    <property type="entry name" value="Glycosidases"/>
    <property type="match status" value="1"/>
</dbReference>
<dbReference type="CDD" id="cd11579">
    <property type="entry name" value="Glyco_tran_WbsX"/>
    <property type="match status" value="1"/>
</dbReference>
<name>A0ABD6WYM2_PHODM</name>
<evidence type="ECO:0000313" key="1">
    <source>
        <dbReference type="EMBL" id="PSU14142.1"/>
    </source>
</evidence>
<comment type="caution">
    <text evidence="1">The sequence shown here is derived from an EMBL/GenBank/DDBJ whole genome shotgun (WGS) entry which is preliminary data.</text>
</comment>
<evidence type="ECO:0008006" key="3">
    <source>
        <dbReference type="Google" id="ProtNLM"/>
    </source>
</evidence>
<dbReference type="PANTHER" id="PTHR41244:SF1">
    <property type="entry name" value="GLYCOSYLTRANSFERASE"/>
    <property type="match status" value="1"/>
</dbReference>
<gene>
    <name evidence="1" type="ORF">CTM90_19840</name>
</gene>
<accession>A0ABD6WYM2</accession>
<dbReference type="EMBL" id="PYMM01000025">
    <property type="protein sequence ID" value="PSU14142.1"/>
    <property type="molecule type" value="Genomic_DNA"/>
</dbReference>
<evidence type="ECO:0000313" key="2">
    <source>
        <dbReference type="Proteomes" id="UP000241404"/>
    </source>
</evidence>